<dbReference type="STRING" id="288992.SAMN04488522_105479"/>
<name>A0A1M5JR08_9SPHI</name>
<accession>A0A1M5JR08</accession>
<sequence length="93" mass="10566">MIFIKRLKGNQFQYYSQLTDELINVTDFLIGLGKQDIIESPNENIEPLDSMGLVDVYYETLPDSSKIVNSLITWKTTYKDANAIGSLLKKSNC</sequence>
<dbReference type="AlphaFoldDB" id="A0A1M5JR08"/>
<dbReference type="EMBL" id="FQUQ01000005">
    <property type="protein sequence ID" value="SHG42997.1"/>
    <property type="molecule type" value="Genomic_DNA"/>
</dbReference>
<proteinExistence type="predicted"/>
<reference evidence="2" key="1">
    <citation type="submission" date="2016-11" db="EMBL/GenBank/DDBJ databases">
        <authorList>
            <person name="Varghese N."/>
            <person name="Submissions S."/>
        </authorList>
    </citation>
    <scope>NUCLEOTIDE SEQUENCE [LARGE SCALE GENOMIC DNA]</scope>
    <source>
        <strain evidence="2">DSM 16990</strain>
    </source>
</reference>
<organism evidence="1 2">
    <name type="scientific">Pedobacter caeni</name>
    <dbReference type="NCBI Taxonomy" id="288992"/>
    <lineage>
        <taxon>Bacteria</taxon>
        <taxon>Pseudomonadati</taxon>
        <taxon>Bacteroidota</taxon>
        <taxon>Sphingobacteriia</taxon>
        <taxon>Sphingobacteriales</taxon>
        <taxon>Sphingobacteriaceae</taxon>
        <taxon>Pedobacter</taxon>
    </lineage>
</organism>
<evidence type="ECO:0000313" key="2">
    <source>
        <dbReference type="Proteomes" id="UP000184287"/>
    </source>
</evidence>
<dbReference type="Proteomes" id="UP000184287">
    <property type="component" value="Unassembled WGS sequence"/>
</dbReference>
<keyword evidence="2" id="KW-1185">Reference proteome</keyword>
<evidence type="ECO:0000313" key="1">
    <source>
        <dbReference type="EMBL" id="SHG42997.1"/>
    </source>
</evidence>
<gene>
    <name evidence="1" type="ORF">SAMN04488522_105479</name>
</gene>
<protein>
    <submittedName>
        <fullName evidence="1">Uncharacterized protein</fullName>
    </submittedName>
</protein>